<name>A0A9P6Z875_9FUNG</name>
<reference evidence="7 8" key="1">
    <citation type="journal article" date="2020" name="Microb. Genom.">
        <title>Genetic diversity of clinical and environmental Mucorales isolates obtained from an investigation of mucormycosis cases among solid organ transplant recipients.</title>
        <authorList>
            <person name="Nguyen M.H."/>
            <person name="Kaul D."/>
            <person name="Muto C."/>
            <person name="Cheng S.J."/>
            <person name="Richter R.A."/>
            <person name="Bruno V.M."/>
            <person name="Liu G."/>
            <person name="Beyhan S."/>
            <person name="Sundermann A.J."/>
            <person name="Mounaud S."/>
            <person name="Pasculle A.W."/>
            <person name="Nierman W.C."/>
            <person name="Driscoll E."/>
            <person name="Cumbie R."/>
            <person name="Clancy C.J."/>
            <person name="Dupont C.L."/>
        </authorList>
    </citation>
    <scope>NUCLEOTIDE SEQUENCE [LARGE SCALE GENOMIC DNA]</scope>
    <source>
        <strain evidence="7 8">GL24</strain>
    </source>
</reference>
<dbReference type="Gene3D" id="2.40.160.50">
    <property type="entry name" value="membrane protein fhac: a member of the omp85/tpsb transporter family"/>
    <property type="match status" value="1"/>
</dbReference>
<feature type="domain" description="Bacterial surface antigen (D15)" evidence="6">
    <location>
        <begin position="139"/>
        <end position="474"/>
    </location>
</feature>
<dbReference type="Pfam" id="PF01103">
    <property type="entry name" value="Omp85"/>
    <property type="match status" value="1"/>
</dbReference>
<dbReference type="EMBL" id="JAANIU010000378">
    <property type="protein sequence ID" value="KAG1572712.1"/>
    <property type="molecule type" value="Genomic_DNA"/>
</dbReference>
<keyword evidence="5" id="KW-0472">Membrane</keyword>
<dbReference type="GO" id="GO:0045040">
    <property type="term" value="P:protein insertion into mitochondrial outer membrane"/>
    <property type="evidence" value="ECO:0007669"/>
    <property type="project" value="TreeGrafter"/>
</dbReference>
<keyword evidence="4" id="KW-0812">Transmembrane</keyword>
<comment type="caution">
    <text evidence="7">The sequence shown here is derived from an EMBL/GenBank/DDBJ whole genome shotgun (WGS) entry which is preliminary data.</text>
</comment>
<proteinExistence type="inferred from homology"/>
<evidence type="ECO:0000313" key="8">
    <source>
        <dbReference type="Proteomes" id="UP000740926"/>
    </source>
</evidence>
<keyword evidence="8" id="KW-1185">Reference proteome</keyword>
<dbReference type="PANTHER" id="PTHR12815">
    <property type="entry name" value="SORTING AND ASSEMBLY MACHINERY SAMM50 PROTEIN FAMILY MEMBER"/>
    <property type="match status" value="1"/>
</dbReference>
<evidence type="ECO:0000259" key="6">
    <source>
        <dbReference type="Pfam" id="PF01103"/>
    </source>
</evidence>
<evidence type="ECO:0000256" key="1">
    <source>
        <dbReference type="ARBA" id="ARBA00004374"/>
    </source>
</evidence>
<organism evidence="7 8">
    <name type="scientific">Rhizopus delemar</name>
    <dbReference type="NCBI Taxonomy" id="936053"/>
    <lineage>
        <taxon>Eukaryota</taxon>
        <taxon>Fungi</taxon>
        <taxon>Fungi incertae sedis</taxon>
        <taxon>Mucoromycota</taxon>
        <taxon>Mucoromycotina</taxon>
        <taxon>Mucoromycetes</taxon>
        <taxon>Mucorales</taxon>
        <taxon>Mucorineae</taxon>
        <taxon>Rhizopodaceae</taxon>
        <taxon>Rhizopus</taxon>
    </lineage>
</organism>
<accession>A0A9P6Z875</accession>
<dbReference type="PANTHER" id="PTHR12815:SF18">
    <property type="entry name" value="SORTING AND ASSEMBLY MACHINERY COMPONENT 50 HOMOLOG"/>
    <property type="match status" value="1"/>
</dbReference>
<dbReference type="InterPro" id="IPR039910">
    <property type="entry name" value="D15-like"/>
</dbReference>
<dbReference type="InterPro" id="IPR000184">
    <property type="entry name" value="Bac_surfAg_D15"/>
</dbReference>
<evidence type="ECO:0000256" key="5">
    <source>
        <dbReference type="ARBA" id="ARBA00023136"/>
    </source>
</evidence>
<dbReference type="Proteomes" id="UP000740926">
    <property type="component" value="Unassembled WGS sequence"/>
</dbReference>
<evidence type="ECO:0000256" key="2">
    <source>
        <dbReference type="ARBA" id="ARBA00010913"/>
    </source>
</evidence>
<dbReference type="AlphaFoldDB" id="A0A9P6Z875"/>
<comment type="subcellular location">
    <subcellularLocation>
        <location evidence="1">Mitochondrion outer membrane</location>
        <topology evidence="1">Multi-pass membrane protein</topology>
    </subcellularLocation>
</comment>
<evidence type="ECO:0000256" key="3">
    <source>
        <dbReference type="ARBA" id="ARBA00022452"/>
    </source>
</evidence>
<evidence type="ECO:0000313" key="7">
    <source>
        <dbReference type="EMBL" id="KAG1572712.1"/>
    </source>
</evidence>
<evidence type="ECO:0000256" key="4">
    <source>
        <dbReference type="ARBA" id="ARBA00022692"/>
    </source>
</evidence>
<gene>
    <name evidence="7" type="ORF">G6F50_003492</name>
</gene>
<keyword evidence="3" id="KW-1134">Transmembrane beta strand</keyword>
<protein>
    <recommendedName>
        <fullName evidence="6">Bacterial surface antigen (D15) domain-containing protein</fullName>
    </recommendedName>
</protein>
<sequence length="475" mass="51398">MEGSNTSAEQQERDFQSYLFSLLAQSAGSKAHVNAVTILGAKVTLPSFLEYATRKPLQAKTVADVINFSQDTAERLSQLDIFDNVQVLLENASDNDPLAAPDSINVVYKVKEKSRLFIKTGTEVGNNEGNMNGTVTVRNVFGGAELLETVASFGTRTSSAFQFTLGKPVNASPDSRIDINAHRVLYNNALTSSYEELSRGGGIRYKASSTLSRFGYHELSYDCSWRSIDRVLPGASLSIRHEAGHSLKSSISHVFVRERRDDILLPSNGHYVRIANEFAGVLGIGNARFFKSEAESQVCHQFGGGQLLTDKEGKPVGVHPGLVISASARAGFLSEQSDDSKASTVSDRFLLGGPLSVRGFKIAGIGPKDYQDALGGHLYWAAGLSAIAPLPTLESKPLRAHAFINAGTNIPWQRKTSLQSTAEALSRSPSVSVGFGLIYRHSIARIELNYCIPLTAARGDQIRRGLQFGIGLNFL</sequence>
<comment type="similarity">
    <text evidence="2">Belongs to the SAM50/omp85 family.</text>
</comment>
<dbReference type="GO" id="GO:0005741">
    <property type="term" value="C:mitochondrial outer membrane"/>
    <property type="evidence" value="ECO:0007669"/>
    <property type="project" value="UniProtKB-SubCell"/>
</dbReference>